<keyword evidence="3" id="KW-1185">Reference proteome</keyword>
<keyword evidence="1" id="KW-0472">Membrane</keyword>
<dbReference type="RefSeq" id="WP_090231063.1">
    <property type="nucleotide sequence ID" value="NZ_FNNU01000005.1"/>
</dbReference>
<keyword evidence="1" id="KW-0812">Transmembrane</keyword>
<accession>A0A1H3E3X8</accession>
<protein>
    <submittedName>
        <fullName evidence="2">Uncharacterized protein</fullName>
    </submittedName>
</protein>
<organism evidence="2 3">
    <name type="scientific">Pseudomonas kuykendallii</name>
    <dbReference type="NCBI Taxonomy" id="1007099"/>
    <lineage>
        <taxon>Bacteria</taxon>
        <taxon>Pseudomonadati</taxon>
        <taxon>Pseudomonadota</taxon>
        <taxon>Gammaproteobacteria</taxon>
        <taxon>Pseudomonadales</taxon>
        <taxon>Pseudomonadaceae</taxon>
        <taxon>Pseudomonas</taxon>
    </lineage>
</organism>
<evidence type="ECO:0000313" key="2">
    <source>
        <dbReference type="EMBL" id="SDX72629.1"/>
    </source>
</evidence>
<keyword evidence="1" id="KW-1133">Transmembrane helix</keyword>
<proteinExistence type="predicted"/>
<feature type="transmembrane region" description="Helical" evidence="1">
    <location>
        <begin position="68"/>
        <end position="87"/>
    </location>
</feature>
<reference evidence="3" key="1">
    <citation type="submission" date="2016-10" db="EMBL/GenBank/DDBJ databases">
        <authorList>
            <person name="Varghese N."/>
            <person name="Submissions S."/>
        </authorList>
    </citation>
    <scope>NUCLEOTIDE SEQUENCE [LARGE SCALE GENOMIC DNA]</scope>
    <source>
        <strain evidence="3">NRRL B-59562</strain>
    </source>
</reference>
<feature type="transmembrane region" description="Helical" evidence="1">
    <location>
        <begin position="130"/>
        <end position="149"/>
    </location>
</feature>
<sequence length="211" mass="23118">MEENPYSAPQVALVDDHCPSKLPGWSVAQLELLGWLSLVSVLGTLVLLVLAFVGGLTAQAGLERYSNWLGLVMVLLGDYLLLRLNAFAQARFDARGLGAPVWTVVALSLLMEAFDLAFGNRSFTHFSWETLVYFGLVFALGASSTWYGIRLLKVQNVYPVFRLMAWLEIVGGLMMATLVLMLLGMLPLLGATLAMMVVFFKGAAEVREQIA</sequence>
<feature type="transmembrane region" description="Helical" evidence="1">
    <location>
        <begin position="32"/>
        <end position="56"/>
    </location>
</feature>
<dbReference type="OrthoDB" id="6874884at2"/>
<evidence type="ECO:0000313" key="3">
    <source>
        <dbReference type="Proteomes" id="UP000243778"/>
    </source>
</evidence>
<dbReference type="STRING" id="1007099.SAMN05216287_3660"/>
<gene>
    <name evidence="2" type="ORF">SAMN05216287_3660</name>
</gene>
<dbReference type="EMBL" id="FNNU01000005">
    <property type="protein sequence ID" value="SDX72629.1"/>
    <property type="molecule type" value="Genomic_DNA"/>
</dbReference>
<evidence type="ECO:0000256" key="1">
    <source>
        <dbReference type="SAM" id="Phobius"/>
    </source>
</evidence>
<feature type="transmembrane region" description="Helical" evidence="1">
    <location>
        <begin position="169"/>
        <end position="200"/>
    </location>
</feature>
<name>A0A1H3E3X8_9PSED</name>
<dbReference type="AlphaFoldDB" id="A0A1H3E3X8"/>
<feature type="transmembrane region" description="Helical" evidence="1">
    <location>
        <begin position="99"/>
        <end position="118"/>
    </location>
</feature>
<dbReference type="Proteomes" id="UP000243778">
    <property type="component" value="Unassembled WGS sequence"/>
</dbReference>